<evidence type="ECO:0000256" key="2">
    <source>
        <dbReference type="ARBA" id="ARBA00001966"/>
    </source>
</evidence>
<dbReference type="GO" id="GO:0046872">
    <property type="term" value="F:metal ion binding"/>
    <property type="evidence" value="ECO:0007669"/>
    <property type="project" value="UniProtKB-KW"/>
</dbReference>
<keyword evidence="4" id="KW-0285">Flavoprotein</keyword>
<dbReference type="CDD" id="cd02930">
    <property type="entry name" value="DCR_FMN"/>
    <property type="match status" value="1"/>
</dbReference>
<dbReference type="InterPro" id="IPR051793">
    <property type="entry name" value="NADH:flavin_oxidoreductase"/>
</dbReference>
<dbReference type="Pfam" id="PF00724">
    <property type="entry name" value="Oxidored_FMN"/>
    <property type="match status" value="1"/>
</dbReference>
<dbReference type="AlphaFoldDB" id="V6M331"/>
<dbReference type="PANTHER" id="PTHR42917">
    <property type="entry name" value="2,4-DIENOYL-COA REDUCTASE"/>
    <property type="match status" value="1"/>
</dbReference>
<dbReference type="HOGENOM" id="CLU_012153_1_1_9"/>
<comment type="caution">
    <text evidence="12">The sequence shown here is derived from an EMBL/GenBank/DDBJ whole genome shotgun (WGS) entry which is preliminary data.</text>
</comment>
<gene>
    <name evidence="12" type="ORF">T458_19105</name>
</gene>
<dbReference type="GO" id="GO:0051536">
    <property type="term" value="F:iron-sulfur cluster binding"/>
    <property type="evidence" value="ECO:0007669"/>
    <property type="project" value="UniProtKB-KW"/>
</dbReference>
<comment type="similarity">
    <text evidence="3">In the N-terminal section; belongs to the NADH:flavin oxidoreductase/NADH oxidase family.</text>
</comment>
<dbReference type="SUPFAM" id="SSF51905">
    <property type="entry name" value="FAD/NAD(P)-binding domain"/>
    <property type="match status" value="1"/>
</dbReference>
<dbReference type="Gene3D" id="3.50.50.60">
    <property type="entry name" value="FAD/NAD(P)-binding domain"/>
    <property type="match status" value="1"/>
</dbReference>
<keyword evidence="7" id="KW-0560">Oxidoreductase</keyword>
<keyword evidence="5" id="KW-0288">FMN</keyword>
<evidence type="ECO:0000259" key="11">
    <source>
        <dbReference type="Pfam" id="PF07992"/>
    </source>
</evidence>
<dbReference type="eggNOG" id="COG1902">
    <property type="taxonomic scope" value="Bacteria"/>
</dbReference>
<reference evidence="12 13" key="1">
    <citation type="journal article" date="2014" name="Genome Announc.">
        <title>Draft Genome Sequence of Brevibacillus panacihumi Strain W25, a Halotolerant Hydrocarbon-Degrading Bacterium.</title>
        <authorList>
            <person name="Wang X."/>
            <person name="Jin D."/>
            <person name="Zhou L."/>
            <person name="Wu L."/>
            <person name="An W."/>
            <person name="Chen Y."/>
            <person name="Zhao L."/>
        </authorList>
    </citation>
    <scope>NUCLEOTIDE SEQUENCE [LARGE SCALE GENOMIC DNA]</scope>
    <source>
        <strain evidence="12 13">W25</strain>
    </source>
</reference>
<accession>V6M331</accession>
<comment type="cofactor">
    <cofactor evidence="1">
        <name>FMN</name>
        <dbReference type="ChEBI" id="CHEBI:58210"/>
    </cofactor>
</comment>
<feature type="domain" description="FAD/NAD(P)-binding" evidence="11">
    <location>
        <begin position="400"/>
        <end position="653"/>
    </location>
</feature>
<sequence>MQRKRKESEMNEHSFVMGVKAMKLAKALEPVQLGSMELRNRIMMGSMHVGMEKLEAGVERLAAFYAQRARGGAGLIVTGGAAVLPEGGMGDEYCHVCGDEQIPSWALITKAVHQEGGKIALQLFHAGRYAYKDATGLDPVAPSPLQAPINRWAPRELTADEIEMTIQAFADGAVRAQKAGFDAVEIMGSEGYLINQFLSPVTNHRQDAWGGDFERRSRFGLEVARRVRQAVGEEYPVIFRMSGLDLMPESTSMEETLRFAAMLEEAGMDALNVGIGWHESKVPTIAMMVPRGAYVWVAQQVKQAVTIPVIASNRINDLRQAEEILEEGRCDLVSMARPFLADPQIVSKSAEGRFDEVNTCIACNQACLDHIFDGRVASCLVNPAVGREKEWALVPAGVQKKVAVVGAGPAGLEAARVLAERGHQVVVFEKQQEVGGQLNYARQVPGKEEFNETLRYYRTQLARLGVELRLGVKASADALLAEGFDEAVIATGVIPRRPDISGIDLPHVVSYAQVFEKQAKAGKRVVIVGAGGIACDLSHLLVQDESISPQAAQYLLDYRILDARALQRMQLSGRQVFMLRRGKHVGTGLGKTTRWAVLANLKRHGVEMLTQIAYREITRDGVVIQQGEEERLIPADTVVIAAGATPNDQLFHELSGRLPVHLIGGAKEAGELDAKRAIWEGSAIGRVI</sequence>
<dbReference type="Gene3D" id="3.40.50.720">
    <property type="entry name" value="NAD(P)-binding Rossmann-like Domain"/>
    <property type="match status" value="1"/>
</dbReference>
<keyword evidence="6" id="KW-0479">Metal-binding</keyword>
<dbReference type="PRINTS" id="PR00411">
    <property type="entry name" value="PNDRDTASEI"/>
</dbReference>
<dbReference type="InterPro" id="IPR013785">
    <property type="entry name" value="Aldolase_TIM"/>
</dbReference>
<dbReference type="Proteomes" id="UP000017973">
    <property type="component" value="Unassembled WGS sequence"/>
</dbReference>
<evidence type="ECO:0000313" key="12">
    <source>
        <dbReference type="EMBL" id="EST53019.1"/>
    </source>
</evidence>
<keyword evidence="9" id="KW-0411">Iron-sulfur</keyword>
<dbReference type="EMBL" id="AYJU01000017">
    <property type="protein sequence ID" value="EST53019.1"/>
    <property type="molecule type" value="Genomic_DNA"/>
</dbReference>
<dbReference type="STRING" id="1408254.T458_19105"/>
<evidence type="ECO:0000256" key="3">
    <source>
        <dbReference type="ARBA" id="ARBA00011048"/>
    </source>
</evidence>
<dbReference type="PATRIC" id="fig|1408254.3.peg.3758"/>
<proteinExistence type="inferred from homology"/>
<comment type="cofactor">
    <cofactor evidence="2">
        <name>[4Fe-4S] cluster</name>
        <dbReference type="ChEBI" id="CHEBI:49883"/>
    </cofactor>
</comment>
<protein>
    <submittedName>
        <fullName evidence="12">2,4-dienoyl-CoA reductase</fullName>
    </submittedName>
</protein>
<dbReference type="PANTHER" id="PTHR42917:SF2">
    <property type="entry name" value="2,4-DIENOYL-COA REDUCTASE [(2E)-ENOYL-COA-PRODUCING]"/>
    <property type="match status" value="1"/>
</dbReference>
<dbReference type="InterPro" id="IPR001155">
    <property type="entry name" value="OxRdtase_FMN_N"/>
</dbReference>
<dbReference type="SUPFAM" id="SSF51395">
    <property type="entry name" value="FMN-linked oxidoreductases"/>
    <property type="match status" value="1"/>
</dbReference>
<dbReference type="GO" id="GO:0016491">
    <property type="term" value="F:oxidoreductase activity"/>
    <property type="evidence" value="ECO:0007669"/>
    <property type="project" value="UniProtKB-KW"/>
</dbReference>
<keyword evidence="8" id="KW-0408">Iron</keyword>
<evidence type="ECO:0000313" key="13">
    <source>
        <dbReference type="Proteomes" id="UP000017973"/>
    </source>
</evidence>
<dbReference type="PRINTS" id="PR00368">
    <property type="entry name" value="FADPNR"/>
</dbReference>
<evidence type="ECO:0000256" key="6">
    <source>
        <dbReference type="ARBA" id="ARBA00022723"/>
    </source>
</evidence>
<dbReference type="Gene3D" id="3.20.20.70">
    <property type="entry name" value="Aldolase class I"/>
    <property type="match status" value="1"/>
</dbReference>
<name>V6M331_9BACL</name>
<evidence type="ECO:0000256" key="7">
    <source>
        <dbReference type="ARBA" id="ARBA00023002"/>
    </source>
</evidence>
<dbReference type="InterPro" id="IPR023753">
    <property type="entry name" value="FAD/NAD-binding_dom"/>
</dbReference>
<dbReference type="InterPro" id="IPR036188">
    <property type="entry name" value="FAD/NAD-bd_sf"/>
</dbReference>
<feature type="domain" description="NADH:flavin oxidoreductase/NADH oxidase N-terminal" evidence="10">
    <location>
        <begin position="29"/>
        <end position="355"/>
    </location>
</feature>
<evidence type="ECO:0000256" key="1">
    <source>
        <dbReference type="ARBA" id="ARBA00001917"/>
    </source>
</evidence>
<dbReference type="Pfam" id="PF07992">
    <property type="entry name" value="Pyr_redox_2"/>
    <property type="match status" value="1"/>
</dbReference>
<evidence type="ECO:0000256" key="9">
    <source>
        <dbReference type="ARBA" id="ARBA00023014"/>
    </source>
</evidence>
<dbReference type="GO" id="GO:0010181">
    <property type="term" value="F:FMN binding"/>
    <property type="evidence" value="ECO:0007669"/>
    <property type="project" value="InterPro"/>
</dbReference>
<evidence type="ECO:0000259" key="10">
    <source>
        <dbReference type="Pfam" id="PF00724"/>
    </source>
</evidence>
<evidence type="ECO:0000256" key="8">
    <source>
        <dbReference type="ARBA" id="ARBA00023004"/>
    </source>
</evidence>
<evidence type="ECO:0000256" key="4">
    <source>
        <dbReference type="ARBA" id="ARBA00022630"/>
    </source>
</evidence>
<keyword evidence="13" id="KW-1185">Reference proteome</keyword>
<organism evidence="12 13">
    <name type="scientific">Brevibacillus panacihumi W25</name>
    <dbReference type="NCBI Taxonomy" id="1408254"/>
    <lineage>
        <taxon>Bacteria</taxon>
        <taxon>Bacillati</taxon>
        <taxon>Bacillota</taxon>
        <taxon>Bacilli</taxon>
        <taxon>Bacillales</taxon>
        <taxon>Paenibacillaceae</taxon>
        <taxon>Brevibacillus</taxon>
    </lineage>
</organism>
<evidence type="ECO:0000256" key="5">
    <source>
        <dbReference type="ARBA" id="ARBA00022643"/>
    </source>
</evidence>
<dbReference type="eggNOG" id="COG0446">
    <property type="taxonomic scope" value="Bacteria"/>
</dbReference>